<feature type="domain" description="LicD/FKTN/FKRP nucleotidyltransferase" evidence="1">
    <location>
        <begin position="24"/>
        <end position="248"/>
    </location>
</feature>
<sequence>MTDKTLRNLQLAEIEIFKVFQIICENNQLNYFIIGGTLIGAVRHGGFIPWDDDIDVAMPREDYEKFIRIFKEQNVQPIDIAYYKDNPHLYFYPVRLVNTQVQIIDPRTNQPAPVWMDILPIDGLPNQTMKRKFFKLKMDSYRLALGLHYIDQLRDTKRDWKQRLAITFGKATKIGKLFNPTKVKNRLDATLKSHTVEQCDVIGTCMGAYYFKEFVPKDYFGSGTTIAFEGMQVRAPEQIDAYLTHMYGDYMQLPPEHEQLAQHINVKTEIGEQ</sequence>
<accession>A0ABN0GUU3</accession>
<evidence type="ECO:0000259" key="1">
    <source>
        <dbReference type="Pfam" id="PF04991"/>
    </source>
</evidence>
<dbReference type="RefSeq" id="WP_003088589.1">
    <property type="nucleotide sequence ID" value="NZ_AJTZ01000005.1"/>
</dbReference>
<gene>
    <name evidence="2" type="ORF">SRA_05901</name>
</gene>
<protein>
    <submittedName>
        <fullName evidence="2">LicD family phosphotransferase</fullName>
    </submittedName>
</protein>
<evidence type="ECO:0000313" key="3">
    <source>
        <dbReference type="Proteomes" id="UP000007815"/>
    </source>
</evidence>
<keyword evidence="3" id="KW-1185">Reference proteome</keyword>
<dbReference type="PANTHER" id="PTHR43404">
    <property type="entry name" value="LIPOPOLYSACCHARIDE CHOLINEPHOSPHOTRANSFERASE LICD"/>
    <property type="match status" value="1"/>
</dbReference>
<dbReference type="InterPro" id="IPR007074">
    <property type="entry name" value="LicD/FKTN/FKRP_NTP_transf"/>
</dbReference>
<dbReference type="InterPro" id="IPR052942">
    <property type="entry name" value="LPS_cholinephosphotransferase"/>
</dbReference>
<proteinExistence type="predicted"/>
<reference evidence="2 3" key="1">
    <citation type="submission" date="2009-12" db="EMBL/GenBank/DDBJ databases">
        <authorList>
            <person name="Lefebure T."/>
            <person name="Cornejo O.E."/>
            <person name="Pavinski Bitar P.D."/>
            <person name="Lang P."/>
            <person name="Stanhope M.J."/>
        </authorList>
    </citation>
    <scope>NUCLEOTIDE SEQUENCE [LARGE SCALE GENOMIC DNA]</scope>
    <source>
        <strain evidence="2 3">FA-1</strain>
    </source>
</reference>
<dbReference type="Pfam" id="PF04991">
    <property type="entry name" value="LicD"/>
    <property type="match status" value="1"/>
</dbReference>
<comment type="caution">
    <text evidence="2">The sequence shown here is derived from an EMBL/GenBank/DDBJ whole genome shotgun (WGS) entry which is preliminary data.</text>
</comment>
<dbReference type="Proteomes" id="UP000007815">
    <property type="component" value="Unassembled WGS sequence"/>
</dbReference>
<dbReference type="EMBL" id="AJTZ01000005">
    <property type="protein sequence ID" value="EJN94046.1"/>
    <property type="molecule type" value="Genomic_DNA"/>
</dbReference>
<name>A0ABN0GUU3_STRRT</name>
<organism evidence="2 3">
    <name type="scientific">Streptococcus ratti FA-1 = DSM 20564</name>
    <dbReference type="NCBI Taxonomy" id="699248"/>
    <lineage>
        <taxon>Bacteria</taxon>
        <taxon>Bacillati</taxon>
        <taxon>Bacillota</taxon>
        <taxon>Bacilli</taxon>
        <taxon>Lactobacillales</taxon>
        <taxon>Streptococcaceae</taxon>
        <taxon>Streptococcus</taxon>
    </lineage>
</organism>
<dbReference type="PANTHER" id="PTHR43404:SF2">
    <property type="entry name" value="LIPOPOLYSACCHARIDE CHOLINEPHOSPHOTRANSFERASE LICD"/>
    <property type="match status" value="1"/>
</dbReference>
<evidence type="ECO:0000313" key="2">
    <source>
        <dbReference type="EMBL" id="EJN94046.1"/>
    </source>
</evidence>